<dbReference type="InterPro" id="IPR036322">
    <property type="entry name" value="WD40_repeat_dom_sf"/>
</dbReference>
<dbReference type="Proteomes" id="UP000284403">
    <property type="component" value="Unassembled WGS sequence"/>
</dbReference>
<keyword evidence="1 5" id="KW-0853">WD repeat</keyword>
<dbReference type="Pfam" id="PF00400">
    <property type="entry name" value="WD40"/>
    <property type="match status" value="7"/>
</dbReference>
<keyword evidence="3" id="KW-0689">Ribosomal protein</keyword>
<keyword evidence="4" id="KW-0687">Ribonucleoprotein</keyword>
<evidence type="ECO:0000256" key="5">
    <source>
        <dbReference type="PROSITE-ProRule" id="PRU00221"/>
    </source>
</evidence>
<dbReference type="InterPro" id="IPR019775">
    <property type="entry name" value="WD40_repeat_CS"/>
</dbReference>
<dbReference type="Gene3D" id="2.130.10.10">
    <property type="entry name" value="YVTN repeat-like/Quinoprotein amine dehydrogenase"/>
    <property type="match status" value="3"/>
</dbReference>
<feature type="repeat" description="WD" evidence="5">
    <location>
        <begin position="506"/>
        <end position="547"/>
    </location>
</feature>
<keyword evidence="8" id="KW-1185">Reference proteome</keyword>
<dbReference type="PANTHER" id="PTHR19848:SF8">
    <property type="entry name" value="F-BOX AND WD REPEAT DOMAIN CONTAINING 7"/>
    <property type="match status" value="1"/>
</dbReference>
<dbReference type="SMART" id="SM00320">
    <property type="entry name" value="WD40"/>
    <property type="match status" value="7"/>
</dbReference>
<dbReference type="InterPro" id="IPR020472">
    <property type="entry name" value="WD40_PAC1"/>
</dbReference>
<dbReference type="PROSITE" id="PS50082">
    <property type="entry name" value="WD_REPEATS_2"/>
    <property type="match status" value="7"/>
</dbReference>
<dbReference type="GeneID" id="40317921"/>
<dbReference type="PRINTS" id="PR00320">
    <property type="entry name" value="GPROTEINBRPT"/>
</dbReference>
<evidence type="ECO:0000313" key="8">
    <source>
        <dbReference type="Proteomes" id="UP000284403"/>
    </source>
</evidence>
<feature type="repeat" description="WD" evidence="5">
    <location>
        <begin position="548"/>
        <end position="582"/>
    </location>
</feature>
<keyword evidence="2" id="KW-0677">Repeat</keyword>
<dbReference type="EMBL" id="MKKU01000220">
    <property type="protein sequence ID" value="RNF18874.1"/>
    <property type="molecule type" value="Genomic_DNA"/>
</dbReference>
<evidence type="ECO:0000256" key="1">
    <source>
        <dbReference type="ARBA" id="ARBA00022574"/>
    </source>
</evidence>
<dbReference type="SUPFAM" id="SSF50978">
    <property type="entry name" value="WD40 repeat-like"/>
    <property type="match status" value="1"/>
</dbReference>
<dbReference type="GO" id="GO:0005840">
    <property type="term" value="C:ribosome"/>
    <property type="evidence" value="ECO:0007669"/>
    <property type="project" value="UniProtKB-KW"/>
</dbReference>
<dbReference type="OrthoDB" id="674604at2759"/>
<dbReference type="RefSeq" id="XP_029228625.1">
    <property type="nucleotide sequence ID" value="XM_029371222.1"/>
</dbReference>
<dbReference type="AlphaFoldDB" id="A0A3R7L9F6"/>
<feature type="repeat" description="WD" evidence="5">
    <location>
        <begin position="592"/>
        <end position="624"/>
    </location>
</feature>
<dbReference type="PROSITE" id="PS00678">
    <property type="entry name" value="WD_REPEATS_1"/>
    <property type="match status" value="2"/>
</dbReference>
<feature type="repeat" description="WD" evidence="5">
    <location>
        <begin position="422"/>
        <end position="463"/>
    </location>
</feature>
<organism evidence="7 8">
    <name type="scientific">Trypanosoma conorhini</name>
    <dbReference type="NCBI Taxonomy" id="83891"/>
    <lineage>
        <taxon>Eukaryota</taxon>
        <taxon>Discoba</taxon>
        <taxon>Euglenozoa</taxon>
        <taxon>Kinetoplastea</taxon>
        <taxon>Metakinetoplastina</taxon>
        <taxon>Trypanosomatida</taxon>
        <taxon>Trypanosomatidae</taxon>
        <taxon>Trypanosoma</taxon>
    </lineage>
</organism>
<dbReference type="GO" id="GO:1990904">
    <property type="term" value="C:ribonucleoprotein complex"/>
    <property type="evidence" value="ECO:0007669"/>
    <property type="project" value="UniProtKB-KW"/>
</dbReference>
<feature type="repeat" description="WD" evidence="5">
    <location>
        <begin position="464"/>
        <end position="505"/>
    </location>
</feature>
<dbReference type="InterPro" id="IPR001680">
    <property type="entry name" value="WD40_rpt"/>
</dbReference>
<protein>
    <submittedName>
        <fullName evidence="7">Antigenic WD protein</fullName>
    </submittedName>
</protein>
<gene>
    <name evidence="7" type="ORF">Tco025E_04310</name>
</gene>
<proteinExistence type="predicted"/>
<dbReference type="PROSITE" id="PS50294">
    <property type="entry name" value="WD_REPEATS_REGION"/>
    <property type="match status" value="6"/>
</dbReference>
<feature type="region of interest" description="Disordered" evidence="6">
    <location>
        <begin position="161"/>
        <end position="233"/>
    </location>
</feature>
<feature type="repeat" description="WD" evidence="5">
    <location>
        <begin position="634"/>
        <end position="675"/>
    </location>
</feature>
<sequence length="711" mass="80050">MSKAKLKFSVEGKTVVYDGRPETRVRDLMEILVKLKVNPSVAVRAFRENIEDAASYTDESIRQLFGDAQLAYEEKKKRKMAVAAKEEQPRERAEKITLQFKGKQFSYMGLPDTKEYAVIELLVQQKATRELVIETFRENLPGSSASDEEIFAKFTEVVSAKNARRAGTRKDSATEGAAESSTQAAELRPPLPPPQEEEEHQQQQQQEQEQEQRQQHGRKVSSAAGVGAIDEITGMSMEERDTISNFIRQVLEQPEMDLTARVREEPKTFATPVAIPRNASHSVSDGTEEDSLQVTARTTRGKLAVYCQEEKSTANKVLYINPSTTYEEFCAMVEKKFGRKMAMSFNEGEDLIDLDDDDVFCMFLEMSQSQAQEGKRMKLICVPPETRKKATDDKLTDTKASDPFKVKAFSSGKLEVREEKTYTGHASAVYCCSFSTKGDRFCTASRDRSVRLWNTLTGSSSVMKGGHNGFVLSCDFSPRGNRIVSSSDDRTIKVWNTTTCAKVSTLKGHDDKVYCVQYNSTGEYIVSASCDHTVRVWNADSATKMVTLRGHTLAVFSCCFSNTDRGKYVVSGGDDRLIKVWDWGKGDEYCSMAGHTDTVWSCKFSHNDARIVTASMNHELRVWDWKGKSCILFWKGHQVPIHQALFSANDKYIYSCARDWTVMVWDAATAEHLETITGHHSTVYHLDVVGDKLLTSSLDDTLKLWTIKEKE</sequence>
<reference evidence="7 8" key="1">
    <citation type="journal article" date="2018" name="BMC Genomics">
        <title>Genomic comparison of Trypanosoma conorhini and Trypanosoma rangeli to Trypanosoma cruzi strains of high and low virulence.</title>
        <authorList>
            <person name="Bradwell K.R."/>
            <person name="Koparde V.N."/>
            <person name="Matveyev A.V."/>
            <person name="Serrano M.G."/>
            <person name="Alves J.M."/>
            <person name="Parikh H."/>
            <person name="Huang B."/>
            <person name="Lee V."/>
            <person name="Espinosa-Alvarez O."/>
            <person name="Ortiz P.A."/>
            <person name="Costa-Martins A.G."/>
            <person name="Teixeira M.M."/>
            <person name="Buck G.A."/>
        </authorList>
    </citation>
    <scope>NUCLEOTIDE SEQUENCE [LARGE SCALE GENOMIC DNA]</scope>
    <source>
        <strain evidence="7 8">025E</strain>
    </source>
</reference>
<name>A0A3R7L9F6_9TRYP</name>
<comment type="caution">
    <text evidence="7">The sequence shown here is derived from an EMBL/GenBank/DDBJ whole genome shotgun (WGS) entry which is preliminary data.</text>
</comment>
<accession>A0A3R7L9F6</accession>
<dbReference type="PANTHER" id="PTHR19848">
    <property type="entry name" value="WD40 REPEAT PROTEIN"/>
    <property type="match status" value="1"/>
</dbReference>
<evidence type="ECO:0000313" key="7">
    <source>
        <dbReference type="EMBL" id="RNF18874.1"/>
    </source>
</evidence>
<evidence type="ECO:0000256" key="4">
    <source>
        <dbReference type="ARBA" id="ARBA00023274"/>
    </source>
</evidence>
<dbReference type="InterPro" id="IPR015943">
    <property type="entry name" value="WD40/YVTN_repeat-like_dom_sf"/>
</dbReference>
<evidence type="ECO:0000256" key="6">
    <source>
        <dbReference type="SAM" id="MobiDB-lite"/>
    </source>
</evidence>
<evidence type="ECO:0000256" key="2">
    <source>
        <dbReference type="ARBA" id="ARBA00022737"/>
    </source>
</evidence>
<dbReference type="CDD" id="cd00200">
    <property type="entry name" value="WD40"/>
    <property type="match status" value="1"/>
</dbReference>
<evidence type="ECO:0000256" key="3">
    <source>
        <dbReference type="ARBA" id="ARBA00022980"/>
    </source>
</evidence>
<feature type="repeat" description="WD" evidence="5">
    <location>
        <begin position="676"/>
        <end position="711"/>
    </location>
</feature>